<dbReference type="SUPFAM" id="SSF52540">
    <property type="entry name" value="P-loop containing nucleoside triphosphate hydrolases"/>
    <property type="match status" value="1"/>
</dbReference>
<dbReference type="InterPro" id="IPR027417">
    <property type="entry name" value="P-loop_NTPase"/>
</dbReference>
<protein>
    <recommendedName>
        <fullName evidence="3">ATP/GTP-binding protein</fullName>
    </recommendedName>
</protein>
<accession>A0A290Z9W0</accession>
<reference evidence="1" key="1">
    <citation type="submission" date="2017-09" db="EMBL/GenBank/DDBJ databases">
        <title>Complete Genome Sequence of ansamitocin-producing Bacterium Actinosynnema pretiosum X47.</title>
        <authorList>
            <person name="Cao G."/>
            <person name="Zong G."/>
            <person name="Zhong C."/>
            <person name="Fu J."/>
        </authorList>
    </citation>
    <scope>NUCLEOTIDE SEQUENCE [LARGE SCALE GENOMIC DNA]</scope>
    <source>
        <strain evidence="1">X47</strain>
    </source>
</reference>
<keyword evidence="2" id="KW-1185">Reference proteome</keyword>
<dbReference type="EMBL" id="CP023445">
    <property type="protein sequence ID" value="ATE55820.1"/>
    <property type="molecule type" value="Genomic_DNA"/>
</dbReference>
<dbReference type="Proteomes" id="UP000218505">
    <property type="component" value="Chromosome"/>
</dbReference>
<name>A0A290Z9W0_9PSEU</name>
<evidence type="ECO:0000313" key="2">
    <source>
        <dbReference type="Proteomes" id="UP000218505"/>
    </source>
</evidence>
<dbReference type="Gene3D" id="1.25.40.10">
    <property type="entry name" value="Tetratricopeptide repeat domain"/>
    <property type="match status" value="1"/>
</dbReference>
<dbReference type="AlphaFoldDB" id="A0A290Z9W0"/>
<gene>
    <name evidence="1" type="ORF">CNX65_23165</name>
</gene>
<evidence type="ECO:0008006" key="3">
    <source>
        <dbReference type="Google" id="ProtNLM"/>
    </source>
</evidence>
<organism evidence="1 2">
    <name type="scientific">Actinosynnema pretiosum</name>
    <dbReference type="NCBI Taxonomy" id="42197"/>
    <lineage>
        <taxon>Bacteria</taxon>
        <taxon>Bacillati</taxon>
        <taxon>Actinomycetota</taxon>
        <taxon>Actinomycetes</taxon>
        <taxon>Pseudonocardiales</taxon>
        <taxon>Pseudonocardiaceae</taxon>
        <taxon>Actinosynnema</taxon>
    </lineage>
</organism>
<evidence type="ECO:0000313" key="1">
    <source>
        <dbReference type="EMBL" id="ATE55820.1"/>
    </source>
</evidence>
<dbReference type="RefSeq" id="WP_096495651.1">
    <property type="nucleotide sequence ID" value="NZ_CP023445.1"/>
</dbReference>
<proteinExistence type="predicted"/>
<dbReference type="KEGG" id="apre:CNX65_23165"/>
<sequence length="684" mass="74255">MGVERDPGLSVSNQLSGGRHRTVLQIGQFHGDLTLREADAVDAGVALVSISPPVDRSAPTLHGRDELLAEAVESALRQDGSVLALHGTGGSGKTAVALELTDALRRTGSGLTVWWLDASDPRTLSAGFREVALAAQASVEEVVMAWSGARSPVPVVAKALARAVGWVLVVDNADDARALRPWLPALPPSNGAVVITTRHGATDPLPRGAALREVEPLGERHAVDMLRELAPDAGDRAQALLLARALGKLPLALHLAGRYLSAAARLPRVAGAELPADFDHYRRVFLDHFPQVDQLHELVGGLDEREVLARTWELSLELLEELGVRWARALLRWLSSLAQAPLPVRALEVRIFTLSRLFDLMTPLELVRTLAKLADFGLVDRVLFQDPRFSPVSTECVLVHPVIREANRHQPDLVADPRPYLALGIAVLDGMTSHLSAADREHLSGWAAVGPHCEHLVDRIAALGLSGDFELLGTKLTRSMAVLAQLTQAHPRAESLFTHALEVRTRHLGPRHPDVLGLRRDLAWLRWEAEAGGLAAGHESEFADLLHDCARWLGDTHEVTLACRYDLAWICSRDRDDEVTAHLLRETVRGEHAASGRHELTGLTAQIELVVGLYRRAEQGQAVEDGMLEEEVHRLLTMLDEVESRPELGEALPVPIDRVRATLADVLRARHSGGAAGPPPAEPG</sequence>
<dbReference type="Gene3D" id="3.40.50.300">
    <property type="entry name" value="P-loop containing nucleotide triphosphate hydrolases"/>
    <property type="match status" value="1"/>
</dbReference>
<dbReference type="InterPro" id="IPR011990">
    <property type="entry name" value="TPR-like_helical_dom_sf"/>
</dbReference>